<gene>
    <name evidence="1" type="ORF">CEXT_184211</name>
</gene>
<keyword evidence="2" id="KW-1185">Reference proteome</keyword>
<organism evidence="1 2">
    <name type="scientific">Caerostris extrusa</name>
    <name type="common">Bark spider</name>
    <name type="synonym">Caerostris bankana</name>
    <dbReference type="NCBI Taxonomy" id="172846"/>
    <lineage>
        <taxon>Eukaryota</taxon>
        <taxon>Metazoa</taxon>
        <taxon>Ecdysozoa</taxon>
        <taxon>Arthropoda</taxon>
        <taxon>Chelicerata</taxon>
        <taxon>Arachnida</taxon>
        <taxon>Araneae</taxon>
        <taxon>Araneomorphae</taxon>
        <taxon>Entelegynae</taxon>
        <taxon>Araneoidea</taxon>
        <taxon>Araneidae</taxon>
        <taxon>Caerostris</taxon>
    </lineage>
</organism>
<accession>A0AAV4S0H3</accession>
<comment type="caution">
    <text evidence="1">The sequence shown here is derived from an EMBL/GenBank/DDBJ whole genome shotgun (WGS) entry which is preliminary data.</text>
</comment>
<dbReference type="Proteomes" id="UP001054945">
    <property type="component" value="Unassembled WGS sequence"/>
</dbReference>
<name>A0AAV4S0H3_CAEEX</name>
<reference evidence="1 2" key="1">
    <citation type="submission" date="2021-06" db="EMBL/GenBank/DDBJ databases">
        <title>Caerostris extrusa draft genome.</title>
        <authorList>
            <person name="Kono N."/>
            <person name="Arakawa K."/>
        </authorList>
    </citation>
    <scope>NUCLEOTIDE SEQUENCE [LARGE SCALE GENOMIC DNA]</scope>
</reference>
<dbReference type="EMBL" id="BPLR01008786">
    <property type="protein sequence ID" value="GIY27190.1"/>
    <property type="molecule type" value="Genomic_DNA"/>
</dbReference>
<sequence length="120" mass="13664">MDWQCRWFSNIQLPQHVMNVGDLQSEPQHAMNVRSLQSEPQHAMNARDLQSEPQHAVNVADLQSEMQTAMLSRERGAVTFQRLSLPPPPPSSLSIITRIALRLFRGNTHTPALRNFEVPK</sequence>
<protein>
    <submittedName>
        <fullName evidence="1">Uncharacterized protein</fullName>
    </submittedName>
</protein>
<dbReference type="AlphaFoldDB" id="A0AAV4S0H3"/>
<evidence type="ECO:0000313" key="2">
    <source>
        <dbReference type="Proteomes" id="UP001054945"/>
    </source>
</evidence>
<proteinExistence type="predicted"/>
<evidence type="ECO:0000313" key="1">
    <source>
        <dbReference type="EMBL" id="GIY27190.1"/>
    </source>
</evidence>